<reference evidence="1" key="2">
    <citation type="submission" date="2023-08" db="EMBL/GenBank/DDBJ databases">
        <title>Identification and characterization of horizontal gene transfer across gut microbiota members of farm animals based on homology search.</title>
        <authorList>
            <person name="Schwarzerova J."/>
            <person name="Nykrynova M."/>
            <person name="Jureckova K."/>
            <person name="Cejkova D."/>
            <person name="Rychlik I."/>
        </authorList>
    </citation>
    <scope>NUCLEOTIDE SEQUENCE</scope>
    <source>
        <strain evidence="1">15_COKtk</strain>
    </source>
</reference>
<dbReference type="Pfam" id="PF07751">
    <property type="entry name" value="Abi_2"/>
    <property type="match status" value="1"/>
</dbReference>
<dbReference type="InterPro" id="IPR011664">
    <property type="entry name" value="Abi_system_AbiD/AbiF-like"/>
</dbReference>
<comment type="caution">
    <text evidence="1">The sequence shown here is derived from an EMBL/GenBank/DDBJ whole genome shotgun (WGS) entry which is preliminary data.</text>
</comment>
<accession>A0AAW7JUN0</accession>
<protein>
    <submittedName>
        <fullName evidence="1">Abi family protein</fullName>
    </submittedName>
</protein>
<evidence type="ECO:0000313" key="2">
    <source>
        <dbReference type="Proteomes" id="UP001168505"/>
    </source>
</evidence>
<organism evidence="1 2">
    <name type="scientific">Collinsella ihumii</name>
    <dbReference type="NCBI Taxonomy" id="1720204"/>
    <lineage>
        <taxon>Bacteria</taxon>
        <taxon>Bacillati</taxon>
        <taxon>Actinomycetota</taxon>
        <taxon>Coriobacteriia</taxon>
        <taxon>Coriobacteriales</taxon>
        <taxon>Coriobacteriaceae</taxon>
        <taxon>Collinsella</taxon>
    </lineage>
</organism>
<dbReference type="AlphaFoldDB" id="A0AAW7JUN0"/>
<sequence length="311" mass="35496">MRGDLKPFKTVDEQIEILCSRNLIVEDREAARRFLLRNNYYSLVNGYKEFFLDQDKTNESVEVYKDGTRFEHLKALYGFDTILRFSMMHCLTTAEKTLKTATVHAFCRRHPGPDDYLDPASYCAKKDYPGRDYTSNLIRLLSTLQSIHDGRGERRPYIEHYREKYHFVPLWVAANALTFGNMSHFYSLQKIGVQNEACHLLCQSLGRKVIGAKRLRGIYSTLTSFRNVCAHGGRLFCARAGRRGDATFGDMLVDLSEVSEEAEMDIAMDVLGKSLCTLDSIEGLRNLVEDKMGLRKPRVSELISSHVPAGE</sequence>
<name>A0AAW7JUN0_9ACTN</name>
<proteinExistence type="predicted"/>
<dbReference type="EMBL" id="JAUEIR010000009">
    <property type="protein sequence ID" value="MDN0070022.1"/>
    <property type="molecule type" value="Genomic_DNA"/>
</dbReference>
<reference evidence="1" key="1">
    <citation type="submission" date="2023-06" db="EMBL/GenBank/DDBJ databases">
        <authorList>
            <person name="Zeman M."/>
            <person name="Kubasova T."/>
            <person name="Jahodarova E."/>
            <person name="Nykrynova M."/>
            <person name="Rychlik I."/>
        </authorList>
    </citation>
    <scope>NUCLEOTIDE SEQUENCE</scope>
    <source>
        <strain evidence="1">15_COKtk</strain>
    </source>
</reference>
<dbReference type="RefSeq" id="WP_289827573.1">
    <property type="nucleotide sequence ID" value="NZ_JAUEIR010000009.1"/>
</dbReference>
<dbReference type="Proteomes" id="UP001168505">
    <property type="component" value="Unassembled WGS sequence"/>
</dbReference>
<gene>
    <name evidence="1" type="ORF">QVN40_09995</name>
</gene>
<evidence type="ECO:0000313" key="1">
    <source>
        <dbReference type="EMBL" id="MDN0070022.1"/>
    </source>
</evidence>